<accession>A0AB34L5K0</accession>
<evidence type="ECO:0000313" key="3">
    <source>
        <dbReference type="Proteomes" id="UP000027850"/>
    </source>
</evidence>
<dbReference type="Proteomes" id="UP000027850">
    <property type="component" value="Unassembled WGS sequence"/>
</dbReference>
<comment type="caution">
    <text evidence="2">The sequence shown here is derived from an EMBL/GenBank/DDBJ whole genome shotgun (WGS) entry which is preliminary data.</text>
</comment>
<protein>
    <recommendedName>
        <fullName evidence="1">N-acetyltransferase domain-containing protein</fullName>
    </recommendedName>
</protein>
<evidence type="ECO:0000313" key="2">
    <source>
        <dbReference type="EMBL" id="KDS36290.1"/>
    </source>
</evidence>
<dbReference type="AlphaFoldDB" id="A0AB34L5K0"/>
<organism evidence="2 3">
    <name type="scientific">Parabacteroides distasonis str. 3776 D15 i</name>
    <dbReference type="NCBI Taxonomy" id="1339342"/>
    <lineage>
        <taxon>Bacteria</taxon>
        <taxon>Pseudomonadati</taxon>
        <taxon>Bacteroidota</taxon>
        <taxon>Bacteroidia</taxon>
        <taxon>Bacteroidales</taxon>
        <taxon>Tannerellaceae</taxon>
        <taxon>Parabacteroides</taxon>
    </lineage>
</organism>
<dbReference type="CDD" id="cd04301">
    <property type="entry name" value="NAT_SF"/>
    <property type="match status" value="1"/>
</dbReference>
<proteinExistence type="predicted"/>
<dbReference type="GO" id="GO:0016747">
    <property type="term" value="F:acyltransferase activity, transferring groups other than amino-acyl groups"/>
    <property type="evidence" value="ECO:0007669"/>
    <property type="project" value="InterPro"/>
</dbReference>
<reference evidence="2 3" key="1">
    <citation type="submission" date="2014-04" db="EMBL/GenBank/DDBJ databases">
        <authorList>
            <person name="Sears C."/>
            <person name="Carroll K."/>
            <person name="Sack B.R."/>
            <person name="Qadri F."/>
            <person name="Myers L.L."/>
            <person name="Chung G.-T."/>
            <person name="Escheverria P."/>
            <person name="Fraser C.M."/>
            <person name="Sadzewicz L."/>
            <person name="Shefchek K.A."/>
            <person name="Tallon L."/>
            <person name="Das S.P."/>
            <person name="Daugherty S."/>
            <person name="Mongodin E.F."/>
        </authorList>
    </citation>
    <scope>NUCLEOTIDE SEQUENCE [LARGE SCALE GENOMIC DNA]</scope>
    <source>
        <strain evidence="2 3">3776 D15 i</strain>
    </source>
</reference>
<dbReference type="PROSITE" id="PS51186">
    <property type="entry name" value="GNAT"/>
    <property type="match status" value="1"/>
</dbReference>
<feature type="domain" description="N-acetyltransferase" evidence="1">
    <location>
        <begin position="13"/>
        <end position="151"/>
    </location>
</feature>
<dbReference type="EMBL" id="JNHK01000091">
    <property type="protein sequence ID" value="KDS36290.1"/>
    <property type="molecule type" value="Genomic_DNA"/>
</dbReference>
<dbReference type="SUPFAM" id="SSF55729">
    <property type="entry name" value="Acyl-CoA N-acyltransferases (Nat)"/>
    <property type="match status" value="1"/>
</dbReference>
<dbReference type="RefSeq" id="WP_051635834.1">
    <property type="nucleotide sequence ID" value="NZ_JNHK01000091.1"/>
</dbReference>
<gene>
    <name evidence="2" type="ORF">M091_1470</name>
</gene>
<sequence>MEIIYSIQKPGESDYKELLAHLEAMDEYYTTRLSTRVDLESYAQKIVSKAYVFTARHNAQLIGIVAVYFNLSPLYSFCTDVSVLPEYQRTQRIGYSLLKKAILFTKGSQSAGFSLVADVSLVRFYTRLGLMVKESAFLSLQEEERYMQLDF</sequence>
<dbReference type="InterPro" id="IPR016181">
    <property type="entry name" value="Acyl_CoA_acyltransferase"/>
</dbReference>
<dbReference type="Pfam" id="PF13673">
    <property type="entry name" value="Acetyltransf_10"/>
    <property type="match status" value="1"/>
</dbReference>
<evidence type="ECO:0000259" key="1">
    <source>
        <dbReference type="PROSITE" id="PS51186"/>
    </source>
</evidence>
<dbReference type="InterPro" id="IPR000182">
    <property type="entry name" value="GNAT_dom"/>
</dbReference>
<dbReference type="Gene3D" id="3.40.630.30">
    <property type="match status" value="1"/>
</dbReference>
<name>A0AB34L5K0_PARDI</name>